<dbReference type="OrthoDB" id="9792173at2"/>
<accession>A0A6I4SYD7</accession>
<evidence type="ECO:0000313" key="2">
    <source>
        <dbReference type="Proteomes" id="UP000433652"/>
    </source>
</evidence>
<evidence type="ECO:0000313" key="1">
    <source>
        <dbReference type="EMBL" id="MXO60853.1"/>
    </source>
</evidence>
<keyword evidence="2" id="KW-1185">Reference proteome</keyword>
<dbReference type="SUPFAM" id="SSF54593">
    <property type="entry name" value="Glyoxalase/Bleomycin resistance protein/Dihydroxybiphenyl dioxygenase"/>
    <property type="match status" value="1"/>
</dbReference>
<gene>
    <name evidence="1" type="ORF">GRI89_15025</name>
</gene>
<reference evidence="1 2" key="1">
    <citation type="submission" date="2019-12" db="EMBL/GenBank/DDBJ databases">
        <title>Genomic-based taxomic classification of the family Erythrobacteraceae.</title>
        <authorList>
            <person name="Xu L."/>
        </authorList>
    </citation>
    <scope>NUCLEOTIDE SEQUENCE [LARGE SCALE GENOMIC DNA]</scope>
    <source>
        <strain evidence="1 2">MCCC 1K01500</strain>
    </source>
</reference>
<proteinExistence type="predicted"/>
<comment type="caution">
    <text evidence="1">The sequence shown here is derived from an EMBL/GenBank/DDBJ whole genome shotgun (WGS) entry which is preliminary data.</text>
</comment>
<dbReference type="Pfam" id="PF13669">
    <property type="entry name" value="Glyoxalase_4"/>
    <property type="match status" value="1"/>
</dbReference>
<protein>
    <submittedName>
        <fullName evidence="1">VOC family protein</fullName>
    </submittedName>
</protein>
<dbReference type="Gene3D" id="3.10.180.10">
    <property type="entry name" value="2,3-Dihydroxybiphenyl 1,2-Dioxygenase, domain 1"/>
    <property type="match status" value="1"/>
</dbReference>
<dbReference type="AlphaFoldDB" id="A0A6I4SYD7"/>
<dbReference type="Proteomes" id="UP000433652">
    <property type="component" value="Unassembled WGS sequence"/>
</dbReference>
<organism evidence="1 2">
    <name type="scientific">Croceibacterium salegens</name>
    <dbReference type="NCBI Taxonomy" id="1737568"/>
    <lineage>
        <taxon>Bacteria</taxon>
        <taxon>Pseudomonadati</taxon>
        <taxon>Pseudomonadota</taxon>
        <taxon>Alphaproteobacteria</taxon>
        <taxon>Sphingomonadales</taxon>
        <taxon>Erythrobacteraceae</taxon>
        <taxon>Croceibacterium</taxon>
    </lineage>
</organism>
<name>A0A6I4SYD7_9SPHN</name>
<dbReference type="EMBL" id="WTYM01000058">
    <property type="protein sequence ID" value="MXO60853.1"/>
    <property type="molecule type" value="Genomic_DNA"/>
</dbReference>
<dbReference type="InterPro" id="IPR029068">
    <property type="entry name" value="Glyas_Bleomycin-R_OHBP_Dase"/>
</dbReference>
<sequence length="181" mass="20018">MGRMLGFGQPTGAIMQVAYLVPDLKKAIEFYTRDGGAGPFFIIEHAKGPNRTYRGRISPTETSLAMGFAGHFQIELIQPHDSAPSIFTEAILEHGFGFHHFGVAYDDVETARAEHIARGYEEVSRNPVPTGGEVVFLGPKNPVHPGYLELLPATPQMDETFTRFWQAAQDWDGSDPIRPFA</sequence>
<dbReference type="RefSeq" id="WP_159797399.1">
    <property type="nucleotide sequence ID" value="NZ_WTYM01000058.1"/>
</dbReference>